<protein>
    <submittedName>
        <fullName evidence="6">Translocation/assembly module TamB domain-containing protein</fullName>
    </submittedName>
</protein>
<evidence type="ECO:0000313" key="7">
    <source>
        <dbReference type="Proteomes" id="UP001163156"/>
    </source>
</evidence>
<feature type="domain" description="Translocation and assembly module TamB C-terminal" evidence="5">
    <location>
        <begin position="1030"/>
        <end position="1444"/>
    </location>
</feature>
<dbReference type="Pfam" id="PF04357">
    <property type="entry name" value="TamB"/>
    <property type="match status" value="1"/>
</dbReference>
<accession>A0ABY6MEY3</accession>
<evidence type="ECO:0000256" key="1">
    <source>
        <dbReference type="ARBA" id="ARBA00004167"/>
    </source>
</evidence>
<sequence length="1535" mass="172574">MEKNAKVTDFLHKAFRILLWVVFSLLMLLIVLALALQVTWVQNKTIDTITGILNKDSKFHTEIGNIRLTWWDALELNEVQILDHRDSLMIGARKLTADFDLLSVLPPGDPTLNAVRVEEAQLHLAVHEGDSVMNINLWVEELTDLFSTGSSNRKGANFYINEVALRNSEVNIINENTEPITDGVDYAKLRFGNITLNANNFSVEQGEIGAEIKLLTGVEQSSGLEIQELVTDLTFSPEYLEFDRLSLKTKKSHIKDFLRFEYASVGSFSDFVDKVVLIANMDESKIDLGDLKLFAPNLPDIDDQIYLSGKVTGPVSDFKSDEFLVRLGEKTALFGAFQLDGLPDVNDTYINLSLKNSTILASDLGPYLKQEQEVQIQKFNTIRLTADFAGYLHRFDTNGEFKTAIGDLIGRLRFEKVNELPIIVSNITLKNLDLGVLTGNRELFQKVSLQGRVNTEGNTLENILVDVDANVSKFGFNHYNYSNIDTDATYGLDLFRGNLSIADPNLKMDARGSVNLRASTDSVRLNLQIDTAFLDSLHFAERASFISGKIDVDTKGIDLDEVQGIARFRDVSVGFEDRFLEVGDFYFQSLFAGGTRTMSVNSDYLVAAASGQFDLKQMGSDLEILLQQYISIIINEEQPIADLERNFSETYNLDLNLRLIDINPIVQLLEPDLSFSKNTVLEGAFYQTKENTVFNFFTSIDTLIYQGNTARDINIDFNTSKLINSPDILASFYIYSKNQQLGKSLEFTNLGFEAIWDQNEVDMNFTLDQDSTQSAARVDAFARFSASNTELVFEPSSLKVLNREWQFDPLNQITITPGEIAVDSLKLFSEGQSISLQGKISESPEEKLMLAIKHVNLDLLNTLLPQDFDGTTDGQIVFQNLFNSPKIQGNVNLDQVAINDFPIGDMQGDVDLNTDRLQLSLVNRNEERESIRVEGYITVPEQEIFIDAHLNEASLVIAEPFLSNYISNLGGTIKGDMAIRGTTSNPEIDGIGTLNQGKLTVNYLKTTYLLNGNILFKPQQISFQEVDLRDLYNNRATLTGGINHNGFNNIRFDMKADMENLQVMNTSERDNETFFGTAFVTGNAEVVGTTTNLDINARATSQPNTRIFIPLTDNSSQTQEDFIHMINVQDTVRIQEIADEINRLEIENVRMNFVLDITPDAYAEIIIDPRTEEKISGRGRGVLTMNVDTQGNFTLNGTYEITEGLYNFSLYNVLKKEFRIKPGGRITWYGDPYEGIMNISAEYQESVSLQPLLASTVTTNTDQNTGSSRRYPVKVLLNLEGELLSPDITFGFDFTEFPSSGEAQTTISSFQNRIANDEQEMNRQVFSVIMTRSFSPEGQFSGVSNFSSSLGQLLSSQLNSFLGQVDKNLEIDLDVASLDQNTLETFQLSVAYTFLDGRLRVSRDGGFTDNTGNASASSIIGDWQAEYMLTEEGVYRIRIFNRNNFNTFTSLSLSENVSTYGVALSQNVSFNSFSELFNKITRKKNEKLIINDSDDYLRYQHSEEDWKEINLDNIENRLDSLNQNRPIEIPQNRRD</sequence>
<keyword evidence="7" id="KW-1185">Reference proteome</keyword>
<proteinExistence type="predicted"/>
<name>A0ABY6MEY3_9BACT</name>
<keyword evidence="2" id="KW-0812">Transmembrane</keyword>
<organism evidence="6 7">
    <name type="scientific">Algoriphagus halophytocola</name>
    <dbReference type="NCBI Taxonomy" id="2991499"/>
    <lineage>
        <taxon>Bacteria</taxon>
        <taxon>Pseudomonadati</taxon>
        <taxon>Bacteroidota</taxon>
        <taxon>Cytophagia</taxon>
        <taxon>Cytophagales</taxon>
        <taxon>Cyclobacteriaceae</taxon>
        <taxon>Algoriphagus</taxon>
    </lineage>
</organism>
<reference evidence="6" key="1">
    <citation type="submission" date="2022-10" db="EMBL/GenBank/DDBJ databases">
        <title>Algoriphagus sp. a novel bacteria isolate from halophytes salicornia europaea.</title>
        <authorList>
            <person name="Peng Y."/>
            <person name="Jiang L."/>
            <person name="Lee J."/>
        </authorList>
    </citation>
    <scope>NUCLEOTIDE SEQUENCE</scope>
    <source>
        <strain evidence="6">TR-M5</strain>
    </source>
</reference>
<dbReference type="PANTHER" id="PTHR36985:SF1">
    <property type="entry name" value="TRANSLOCATION AND ASSEMBLY MODULE SUBUNIT TAMB"/>
    <property type="match status" value="1"/>
</dbReference>
<dbReference type="RefSeq" id="WP_264808840.1">
    <property type="nucleotide sequence ID" value="NZ_CP110226.1"/>
</dbReference>
<evidence type="ECO:0000259" key="5">
    <source>
        <dbReference type="Pfam" id="PF04357"/>
    </source>
</evidence>
<gene>
    <name evidence="6" type="ORF">OM944_17155</name>
</gene>
<dbReference type="PANTHER" id="PTHR36985">
    <property type="entry name" value="TRANSLOCATION AND ASSEMBLY MODULE SUBUNIT TAMB"/>
    <property type="match status" value="1"/>
</dbReference>
<keyword evidence="3" id="KW-1133">Transmembrane helix</keyword>
<dbReference type="EMBL" id="CP110226">
    <property type="protein sequence ID" value="UZD22373.1"/>
    <property type="molecule type" value="Genomic_DNA"/>
</dbReference>
<dbReference type="Proteomes" id="UP001163156">
    <property type="component" value="Chromosome"/>
</dbReference>
<dbReference type="InterPro" id="IPR007452">
    <property type="entry name" value="TamB_C"/>
</dbReference>
<evidence type="ECO:0000313" key="6">
    <source>
        <dbReference type="EMBL" id="UZD22373.1"/>
    </source>
</evidence>
<keyword evidence="4" id="KW-0472">Membrane</keyword>
<evidence type="ECO:0000256" key="3">
    <source>
        <dbReference type="ARBA" id="ARBA00022989"/>
    </source>
</evidence>
<evidence type="ECO:0000256" key="2">
    <source>
        <dbReference type="ARBA" id="ARBA00022692"/>
    </source>
</evidence>
<comment type="subcellular location">
    <subcellularLocation>
        <location evidence="1">Membrane</location>
        <topology evidence="1">Single-pass membrane protein</topology>
    </subcellularLocation>
</comment>
<evidence type="ECO:0000256" key="4">
    <source>
        <dbReference type="ARBA" id="ARBA00023136"/>
    </source>
</evidence>